<evidence type="ECO:0000313" key="7">
    <source>
        <dbReference type="Proteomes" id="UP000196230"/>
    </source>
</evidence>
<evidence type="ECO:0000256" key="4">
    <source>
        <dbReference type="SAM" id="MobiDB-lite"/>
    </source>
</evidence>
<dbReference type="Gene3D" id="3.40.50.720">
    <property type="entry name" value="NAD(P)-binding Rossmann-like Domain"/>
    <property type="match status" value="1"/>
</dbReference>
<evidence type="ECO:0000256" key="1">
    <source>
        <dbReference type="ARBA" id="ARBA00022679"/>
    </source>
</evidence>
<dbReference type="InterPro" id="IPR036873">
    <property type="entry name" value="Rhodanese-like_dom_sf"/>
</dbReference>
<dbReference type="CDD" id="cd00158">
    <property type="entry name" value="RHOD"/>
    <property type="match status" value="1"/>
</dbReference>
<evidence type="ECO:0000313" key="6">
    <source>
        <dbReference type="EMBL" id="SJN18674.1"/>
    </source>
</evidence>
<dbReference type="InterPro" id="IPR000594">
    <property type="entry name" value="ThiF_NAD_FAD-bd"/>
</dbReference>
<feature type="compositionally biased region" description="Low complexity" evidence="4">
    <location>
        <begin position="427"/>
        <end position="443"/>
    </location>
</feature>
<dbReference type="InterPro" id="IPR001763">
    <property type="entry name" value="Rhodanese-like_dom"/>
</dbReference>
<dbReference type="InterPro" id="IPR045886">
    <property type="entry name" value="ThiF/MoeB/HesA"/>
</dbReference>
<evidence type="ECO:0000259" key="5">
    <source>
        <dbReference type="PROSITE" id="PS50206"/>
    </source>
</evidence>
<dbReference type="Pfam" id="PF00899">
    <property type="entry name" value="ThiF"/>
    <property type="match status" value="1"/>
</dbReference>
<dbReference type="AlphaFoldDB" id="A0A1R4IGF0"/>
<feature type="region of interest" description="Disordered" evidence="4">
    <location>
        <begin position="411"/>
        <end position="443"/>
    </location>
</feature>
<sequence>MSRTPQHFSRPLRGPQGLEDLDDTQLERFSRQLTLDGFGPEAQLALLRSRVLVVGAGGLGSPVLAYLAAAGVGEIHVVDDDVVDRSNLHRQVIHGESTLGEPKTSSAAARMRELHPQCRVVEHPVRLTAANALELITGMDLVVDGADTYGTRYLVADACEIAGVPVVWGAILRFAGQLSLFAPGRTRYRDVFPEEPEPGQVPTCAAAGVIGVLPGIVGSLMAAEAIKHLSGVGETLTDRLLTVDALTLRFTTLALAPDPARPPVTDLSEHEAHCAPRCAAVVEDQGRQDGTAPARADGADAAARGRATGELAPAALAALFADPQARAGLMLVDVREGWERRVDRIEPPEGVADRHLPLDELLADPQRLRPDGARTVVLWCASGARSARSLAALADARPELADTLHTLGGGLAAWRGEGRREPTGQTPAPQDDAQDVPPLDLAP</sequence>
<feature type="domain" description="Rhodanese" evidence="5">
    <location>
        <begin position="325"/>
        <end position="423"/>
    </location>
</feature>
<dbReference type="InterPro" id="IPR035985">
    <property type="entry name" value="Ubiquitin-activating_enz"/>
</dbReference>
<keyword evidence="3" id="KW-0067">ATP-binding</keyword>
<dbReference type="Gene3D" id="3.40.250.10">
    <property type="entry name" value="Rhodanese-like domain"/>
    <property type="match status" value="1"/>
</dbReference>
<accession>A0A1R4IGF0</accession>
<dbReference type="GO" id="GO:0005524">
    <property type="term" value="F:ATP binding"/>
    <property type="evidence" value="ECO:0007669"/>
    <property type="project" value="UniProtKB-KW"/>
</dbReference>
<name>A0A1R4IGF0_9MICC</name>
<dbReference type="RefSeq" id="WP_245829727.1">
    <property type="nucleotide sequence ID" value="NZ_FUKP01000014.1"/>
</dbReference>
<dbReference type="PANTHER" id="PTHR10953:SF102">
    <property type="entry name" value="ADENYLYLTRANSFERASE AND SULFURTRANSFERASE MOCS3"/>
    <property type="match status" value="1"/>
</dbReference>
<dbReference type="Proteomes" id="UP000196230">
    <property type="component" value="Unassembled WGS sequence"/>
</dbReference>
<dbReference type="SUPFAM" id="SSF69572">
    <property type="entry name" value="Activating enzymes of the ubiquitin-like proteins"/>
    <property type="match status" value="1"/>
</dbReference>
<dbReference type="GO" id="GO:0005737">
    <property type="term" value="C:cytoplasm"/>
    <property type="evidence" value="ECO:0007669"/>
    <property type="project" value="TreeGrafter"/>
</dbReference>
<dbReference type="CDD" id="cd00757">
    <property type="entry name" value="ThiF_MoeB_HesA_family"/>
    <property type="match status" value="1"/>
</dbReference>
<evidence type="ECO:0000256" key="3">
    <source>
        <dbReference type="ARBA" id="ARBA00022840"/>
    </source>
</evidence>
<dbReference type="GO" id="GO:0016779">
    <property type="term" value="F:nucleotidyltransferase activity"/>
    <property type="evidence" value="ECO:0007669"/>
    <property type="project" value="UniProtKB-KW"/>
</dbReference>
<proteinExistence type="predicted"/>
<organism evidence="6 7">
    <name type="scientific">Micrococcus lylae</name>
    <dbReference type="NCBI Taxonomy" id="1273"/>
    <lineage>
        <taxon>Bacteria</taxon>
        <taxon>Bacillati</taxon>
        <taxon>Actinomycetota</taxon>
        <taxon>Actinomycetes</taxon>
        <taxon>Micrococcales</taxon>
        <taxon>Micrococcaceae</taxon>
        <taxon>Micrococcus</taxon>
    </lineage>
</organism>
<dbReference type="SUPFAM" id="SSF52821">
    <property type="entry name" value="Rhodanese/Cell cycle control phosphatase"/>
    <property type="match status" value="1"/>
</dbReference>
<dbReference type="GO" id="GO:0004792">
    <property type="term" value="F:thiosulfate-cyanide sulfurtransferase activity"/>
    <property type="evidence" value="ECO:0007669"/>
    <property type="project" value="TreeGrafter"/>
</dbReference>
<dbReference type="SMART" id="SM00450">
    <property type="entry name" value="RHOD"/>
    <property type="match status" value="1"/>
</dbReference>
<evidence type="ECO:0000256" key="2">
    <source>
        <dbReference type="ARBA" id="ARBA00022741"/>
    </source>
</evidence>
<dbReference type="EMBL" id="FUKP01000014">
    <property type="protein sequence ID" value="SJN18674.1"/>
    <property type="molecule type" value="Genomic_DNA"/>
</dbReference>
<keyword evidence="6" id="KW-0548">Nucleotidyltransferase</keyword>
<dbReference type="PROSITE" id="PS50206">
    <property type="entry name" value="RHODANESE_3"/>
    <property type="match status" value="1"/>
</dbReference>
<reference evidence="6 7" key="1">
    <citation type="submission" date="2017-02" db="EMBL/GenBank/DDBJ databases">
        <authorList>
            <person name="Peterson S.W."/>
        </authorList>
    </citation>
    <scope>NUCLEOTIDE SEQUENCE [LARGE SCALE GENOMIC DNA]</scope>
    <source>
        <strain evidence="6 7">2B3F</strain>
    </source>
</reference>
<gene>
    <name evidence="6" type="ORF">FM125_02110</name>
</gene>
<dbReference type="PANTHER" id="PTHR10953">
    <property type="entry name" value="UBIQUITIN-ACTIVATING ENZYME E1"/>
    <property type="match status" value="1"/>
</dbReference>
<protein>
    <submittedName>
        <fullName evidence="6">Sulfur carrier protein adenylyltransferase ThiF</fullName>
    </submittedName>
</protein>
<dbReference type="GO" id="GO:0008641">
    <property type="term" value="F:ubiquitin-like modifier activating enzyme activity"/>
    <property type="evidence" value="ECO:0007669"/>
    <property type="project" value="InterPro"/>
</dbReference>
<dbReference type="FunFam" id="3.40.50.720:FF:000033">
    <property type="entry name" value="Adenylyltransferase and sulfurtransferase MOCS3"/>
    <property type="match status" value="1"/>
</dbReference>
<keyword evidence="1 6" id="KW-0808">Transferase</keyword>
<keyword evidence="2" id="KW-0547">Nucleotide-binding</keyword>